<feature type="region of interest" description="Disordered" evidence="1">
    <location>
        <begin position="435"/>
        <end position="458"/>
    </location>
</feature>
<name>A0AA86TEH8_9EUKA</name>
<keyword evidence="4" id="KW-1185">Reference proteome</keyword>
<feature type="compositionally biased region" description="Basic and acidic residues" evidence="1">
    <location>
        <begin position="443"/>
        <end position="458"/>
    </location>
</feature>
<evidence type="ECO:0000313" key="2">
    <source>
        <dbReference type="EMBL" id="CAI9915475.1"/>
    </source>
</evidence>
<evidence type="ECO:0000256" key="1">
    <source>
        <dbReference type="SAM" id="MobiDB-lite"/>
    </source>
</evidence>
<proteinExistence type="predicted"/>
<gene>
    <name evidence="2" type="ORF">HINF_LOCUS3120</name>
    <name evidence="3" type="ORF">HINF_LOCUS58701</name>
</gene>
<evidence type="ECO:0000313" key="4">
    <source>
        <dbReference type="Proteomes" id="UP001642409"/>
    </source>
</evidence>
<dbReference type="AlphaFoldDB" id="A0AA86TEH8"/>
<reference evidence="3 4" key="2">
    <citation type="submission" date="2024-07" db="EMBL/GenBank/DDBJ databases">
        <authorList>
            <person name="Akdeniz Z."/>
        </authorList>
    </citation>
    <scope>NUCLEOTIDE SEQUENCE [LARGE SCALE GENOMIC DNA]</scope>
</reference>
<reference evidence="2" key="1">
    <citation type="submission" date="2023-06" db="EMBL/GenBank/DDBJ databases">
        <authorList>
            <person name="Kurt Z."/>
        </authorList>
    </citation>
    <scope>NUCLEOTIDE SEQUENCE</scope>
</reference>
<organism evidence="2">
    <name type="scientific">Hexamita inflata</name>
    <dbReference type="NCBI Taxonomy" id="28002"/>
    <lineage>
        <taxon>Eukaryota</taxon>
        <taxon>Metamonada</taxon>
        <taxon>Diplomonadida</taxon>
        <taxon>Hexamitidae</taxon>
        <taxon>Hexamitinae</taxon>
        <taxon>Hexamita</taxon>
    </lineage>
</organism>
<sequence>MNQCSIQTIEELNHILNNIDDNYRDECGLSQLMIICSSYHLFEQLDNIQMNSIIKMTLTQRVMTDHLHETALLKLLQCSKPVDNMYKVAESLQLECGMRSLLSQTPLHFCVLNYNPDKFSKQFLDLILRNANITDWVGETPGFWLGRSSFANRWQLYDQLLINMDCPNCYQETALEQILNNDIPIIQDIQSVFQRQLEVQNVLNGSCALMQPSICRRLQYPHSVQLRLQRQRSTLQTHGGLLFRSPRNFWRDPYILSAELSSGLEMEDSGHLGIFLENLMRQKLIKLYNNQGFEAETQDPALDALVTFLNQNFKRAWETRDPLAAYYAARNGVMFEYQLPVCDSVHRNVYQVFFIGFLERFTETYPFKSEAEFQKLFVEELKKLPKAVLKPKNTMFLIFQIVDSQLSQKLKDEIVHKINVLSGGYATDAFGLDTSQYTSKPKTKAEKEDKITPEDEYN</sequence>
<evidence type="ECO:0000313" key="3">
    <source>
        <dbReference type="EMBL" id="CAL6078013.1"/>
    </source>
</evidence>
<dbReference type="Proteomes" id="UP001642409">
    <property type="component" value="Unassembled WGS sequence"/>
</dbReference>
<comment type="caution">
    <text evidence="2">The sequence shown here is derived from an EMBL/GenBank/DDBJ whole genome shotgun (WGS) entry which is preliminary data.</text>
</comment>
<protein>
    <submittedName>
        <fullName evidence="3">Hypothetical_protein</fullName>
    </submittedName>
</protein>
<dbReference type="EMBL" id="CAXDID020000331">
    <property type="protein sequence ID" value="CAL6078013.1"/>
    <property type="molecule type" value="Genomic_DNA"/>
</dbReference>
<accession>A0AA86TEH8</accession>
<dbReference type="EMBL" id="CATOUU010000074">
    <property type="protein sequence ID" value="CAI9915475.1"/>
    <property type="molecule type" value="Genomic_DNA"/>
</dbReference>